<dbReference type="GeneID" id="64597631"/>
<proteinExistence type="predicted"/>
<evidence type="ECO:0000256" key="1">
    <source>
        <dbReference type="SAM" id="Phobius"/>
    </source>
</evidence>
<keyword evidence="1" id="KW-1133">Transmembrane helix</keyword>
<keyword evidence="1" id="KW-0472">Membrane</keyword>
<comment type="caution">
    <text evidence="2">The sequence shown here is derived from an EMBL/GenBank/DDBJ whole genome shotgun (WGS) entry which is preliminary data.</text>
</comment>
<evidence type="ECO:0000313" key="2">
    <source>
        <dbReference type="EMBL" id="KAG1788545.1"/>
    </source>
</evidence>
<feature type="transmembrane region" description="Helical" evidence="1">
    <location>
        <begin position="77"/>
        <end position="99"/>
    </location>
</feature>
<dbReference type="AlphaFoldDB" id="A0A9P7AFS0"/>
<keyword evidence="3" id="KW-1185">Reference proteome</keyword>
<evidence type="ECO:0000313" key="3">
    <source>
        <dbReference type="Proteomes" id="UP000719766"/>
    </source>
</evidence>
<protein>
    <submittedName>
        <fullName evidence="2">Uncharacterized protein</fullName>
    </submittedName>
</protein>
<name>A0A9P7AFS0_9AGAM</name>
<reference evidence="2" key="1">
    <citation type="journal article" date="2020" name="New Phytol.">
        <title>Comparative genomics reveals dynamic genome evolution in host specialist ectomycorrhizal fungi.</title>
        <authorList>
            <person name="Lofgren L.A."/>
            <person name="Nguyen N.H."/>
            <person name="Vilgalys R."/>
            <person name="Ruytinx J."/>
            <person name="Liao H.L."/>
            <person name="Branco S."/>
            <person name="Kuo A."/>
            <person name="LaButti K."/>
            <person name="Lipzen A."/>
            <person name="Andreopoulos W."/>
            <person name="Pangilinan J."/>
            <person name="Riley R."/>
            <person name="Hundley H."/>
            <person name="Na H."/>
            <person name="Barry K."/>
            <person name="Grigoriev I.V."/>
            <person name="Stajich J.E."/>
            <person name="Kennedy P.G."/>
        </authorList>
    </citation>
    <scope>NUCLEOTIDE SEQUENCE</scope>
    <source>
        <strain evidence="2">S12</strain>
    </source>
</reference>
<accession>A0A9P7AFS0</accession>
<feature type="transmembrane region" description="Helical" evidence="1">
    <location>
        <begin position="45"/>
        <end position="62"/>
    </location>
</feature>
<sequence>MIYTVRIASLLKGQKTEYVLILGYTYCSQHCRLLYKLSDNEKSGLLYHFMYVHAILLLIYMSEQGESSGAAVEPGRYVGIVRLLEYPNLVIFPVVALFLEAKPYRF</sequence>
<dbReference type="EMBL" id="JABBWE010000067">
    <property type="protein sequence ID" value="KAG1788545.1"/>
    <property type="molecule type" value="Genomic_DNA"/>
</dbReference>
<dbReference type="Proteomes" id="UP000719766">
    <property type="component" value="Unassembled WGS sequence"/>
</dbReference>
<keyword evidence="1" id="KW-0812">Transmembrane</keyword>
<dbReference type="RefSeq" id="XP_041155743.1">
    <property type="nucleotide sequence ID" value="XM_041303867.1"/>
</dbReference>
<organism evidence="2 3">
    <name type="scientific">Suillus plorans</name>
    <dbReference type="NCBI Taxonomy" id="116603"/>
    <lineage>
        <taxon>Eukaryota</taxon>
        <taxon>Fungi</taxon>
        <taxon>Dikarya</taxon>
        <taxon>Basidiomycota</taxon>
        <taxon>Agaricomycotina</taxon>
        <taxon>Agaricomycetes</taxon>
        <taxon>Agaricomycetidae</taxon>
        <taxon>Boletales</taxon>
        <taxon>Suillineae</taxon>
        <taxon>Suillaceae</taxon>
        <taxon>Suillus</taxon>
    </lineage>
</organism>
<gene>
    <name evidence="2" type="ORF">HD556DRAFT_1402839</name>
</gene>